<dbReference type="InterPro" id="IPR050330">
    <property type="entry name" value="Bact_OuterMem_StrucFunc"/>
</dbReference>
<evidence type="ECO:0000256" key="4">
    <source>
        <dbReference type="ARBA" id="ARBA00023136"/>
    </source>
</evidence>
<gene>
    <name evidence="9" type="primary">pal</name>
    <name evidence="13" type="ORF">GMO_03790</name>
</gene>
<dbReference type="EMBL" id="AGQV01000001">
    <property type="protein sequence ID" value="EHH69072.1"/>
    <property type="molecule type" value="Genomic_DNA"/>
</dbReference>
<dbReference type="Pfam" id="PF00691">
    <property type="entry name" value="OmpA"/>
    <property type="match status" value="1"/>
</dbReference>
<comment type="caution">
    <text evidence="13">The sequence shown here is derived from an EMBL/GenBank/DDBJ whole genome shotgun (WGS) entry which is preliminary data.</text>
</comment>
<name>G6XFW4_9PROT</name>
<dbReference type="InterPro" id="IPR036737">
    <property type="entry name" value="OmpA-like_sf"/>
</dbReference>
<protein>
    <recommendedName>
        <fullName evidence="9">Peptidoglycan-associated protein</fullName>
    </recommendedName>
</protein>
<evidence type="ECO:0000256" key="9">
    <source>
        <dbReference type="HAMAP-Rule" id="MF_02204"/>
    </source>
</evidence>
<dbReference type="InterPro" id="IPR014169">
    <property type="entry name" value="Pal_lipo_C"/>
</dbReference>
<evidence type="ECO:0000256" key="2">
    <source>
        <dbReference type="ARBA" id="ARBA00022618"/>
    </source>
</evidence>
<feature type="compositionally biased region" description="Polar residues" evidence="11">
    <location>
        <begin position="71"/>
        <end position="81"/>
    </location>
</feature>
<feature type="compositionally biased region" description="Polar residues" evidence="11">
    <location>
        <begin position="194"/>
        <end position="206"/>
    </location>
</feature>
<comment type="function">
    <text evidence="9">Part of the Tol-Pal system, which plays a role in outer membrane invagination during cell division and is important for maintaining outer membrane integrity.</text>
</comment>
<organism evidence="13 14">
    <name type="scientific">Gluconobacter morbifer G707</name>
    <dbReference type="NCBI Taxonomy" id="1088869"/>
    <lineage>
        <taxon>Bacteria</taxon>
        <taxon>Pseudomonadati</taxon>
        <taxon>Pseudomonadota</taxon>
        <taxon>Alphaproteobacteria</taxon>
        <taxon>Acetobacterales</taxon>
        <taxon>Acetobacteraceae</taxon>
        <taxon>Gluconobacter</taxon>
    </lineage>
</organism>
<dbReference type="PANTHER" id="PTHR30329:SF21">
    <property type="entry name" value="LIPOPROTEIN YIAD-RELATED"/>
    <property type="match status" value="1"/>
</dbReference>
<evidence type="ECO:0000256" key="7">
    <source>
        <dbReference type="ARBA" id="ARBA00023288"/>
    </source>
</evidence>
<keyword evidence="2 9" id="KW-0132">Cell division</keyword>
<dbReference type="SUPFAM" id="SSF103088">
    <property type="entry name" value="OmpA-like"/>
    <property type="match status" value="1"/>
</dbReference>
<dbReference type="HAMAP" id="MF_02204">
    <property type="entry name" value="Pal"/>
    <property type="match status" value="1"/>
</dbReference>
<keyword evidence="6" id="KW-0998">Cell outer membrane</keyword>
<evidence type="ECO:0000256" key="10">
    <source>
        <dbReference type="PROSITE-ProRule" id="PRU00473"/>
    </source>
</evidence>
<dbReference type="eggNOG" id="COG2885">
    <property type="taxonomic scope" value="Bacteria"/>
</dbReference>
<dbReference type="Proteomes" id="UP000004949">
    <property type="component" value="Unassembled WGS sequence"/>
</dbReference>
<dbReference type="InterPro" id="IPR039001">
    <property type="entry name" value="Pal"/>
</dbReference>
<reference evidence="13 14" key="1">
    <citation type="submission" date="2011-10" db="EMBL/GenBank/DDBJ databases">
        <title>Genome sequence of Gluconobacter morbifer G707, isolated from Drosophila gut.</title>
        <authorList>
            <person name="Lee W.-J."/>
            <person name="Kim E.-K."/>
        </authorList>
    </citation>
    <scope>NUCLEOTIDE SEQUENCE [LARGE SCALE GENOMIC DNA]</scope>
    <source>
        <strain evidence="13 14">G707</strain>
    </source>
</reference>
<evidence type="ECO:0000256" key="3">
    <source>
        <dbReference type="ARBA" id="ARBA00022729"/>
    </source>
</evidence>
<comment type="similarity">
    <text evidence="9">Belongs to the Pal lipoprotein family.</text>
</comment>
<evidence type="ECO:0000259" key="12">
    <source>
        <dbReference type="PROSITE" id="PS51123"/>
    </source>
</evidence>
<dbReference type="PROSITE" id="PS51123">
    <property type="entry name" value="OMPA_2"/>
    <property type="match status" value="1"/>
</dbReference>
<comment type="subunit">
    <text evidence="9">The Tol-Pal system is composed of five core proteins: the inner membrane proteins TolA, TolQ and TolR, the periplasmic protein TolB and the outer membrane protein Pal. They form a network linking the inner and outer membranes and the peptidoglycan layer.</text>
</comment>
<dbReference type="GO" id="GO:0051301">
    <property type="term" value="P:cell division"/>
    <property type="evidence" value="ECO:0007669"/>
    <property type="project" value="UniProtKB-UniRule"/>
</dbReference>
<dbReference type="PANTHER" id="PTHR30329">
    <property type="entry name" value="STATOR ELEMENT OF FLAGELLAR MOTOR COMPLEX"/>
    <property type="match status" value="1"/>
</dbReference>
<dbReference type="AlphaFoldDB" id="G6XFW4"/>
<feature type="domain" description="OmpA-like" evidence="12">
    <location>
        <begin position="92"/>
        <end position="206"/>
    </location>
</feature>
<evidence type="ECO:0000256" key="5">
    <source>
        <dbReference type="ARBA" id="ARBA00023139"/>
    </source>
</evidence>
<evidence type="ECO:0000256" key="8">
    <source>
        <dbReference type="ARBA" id="ARBA00023306"/>
    </source>
</evidence>
<evidence type="ECO:0000256" key="1">
    <source>
        <dbReference type="ARBA" id="ARBA00004442"/>
    </source>
</evidence>
<proteinExistence type="inferred from homology"/>
<sequence length="206" mass="21945">MATFFQTGRNGSATILCCGRNERTWSGITRHFPHSGSDTGPFSGLRQMKFKVFGALGLALVLAACSNGNTNKGDSSGTGAATQEAGPTPGSEADLVANVGDRVFYELNQSQLSEEARATLDKQAAWLAKYPQVSIQLAGNCDDRGTEEYNIALGQRRANAARDYLVAKGVSASRITTISYGKDRPTADGDDESSWAQNRNAITSVR</sequence>
<dbReference type="InterPro" id="IPR006664">
    <property type="entry name" value="OMP_bac"/>
</dbReference>
<keyword evidence="14" id="KW-1185">Reference proteome</keyword>
<dbReference type="CDD" id="cd07185">
    <property type="entry name" value="OmpA_C-like"/>
    <property type="match status" value="1"/>
</dbReference>
<evidence type="ECO:0000256" key="11">
    <source>
        <dbReference type="SAM" id="MobiDB-lite"/>
    </source>
</evidence>
<dbReference type="GO" id="GO:0009279">
    <property type="term" value="C:cell outer membrane"/>
    <property type="evidence" value="ECO:0007669"/>
    <property type="project" value="UniProtKB-SubCell"/>
</dbReference>
<comment type="subcellular location">
    <subcellularLocation>
        <location evidence="1">Cell outer membrane</location>
    </subcellularLocation>
</comment>
<dbReference type="InterPro" id="IPR006665">
    <property type="entry name" value="OmpA-like"/>
</dbReference>
<feature type="region of interest" description="Disordered" evidence="11">
    <location>
        <begin position="180"/>
        <end position="206"/>
    </location>
</feature>
<accession>G6XFW4</accession>
<feature type="region of interest" description="Disordered" evidence="11">
    <location>
        <begin position="71"/>
        <end position="90"/>
    </location>
</feature>
<evidence type="ECO:0000313" key="14">
    <source>
        <dbReference type="Proteomes" id="UP000004949"/>
    </source>
</evidence>
<dbReference type="STRING" id="1088869.GMO_03790"/>
<dbReference type="Gene3D" id="3.30.1330.60">
    <property type="entry name" value="OmpA-like domain"/>
    <property type="match status" value="1"/>
</dbReference>
<dbReference type="PATRIC" id="fig|1088869.3.peg.381"/>
<evidence type="ECO:0000256" key="6">
    <source>
        <dbReference type="ARBA" id="ARBA00023237"/>
    </source>
</evidence>
<dbReference type="PRINTS" id="PR01021">
    <property type="entry name" value="OMPADOMAIN"/>
</dbReference>
<dbReference type="NCBIfam" id="TIGR02802">
    <property type="entry name" value="Pal_lipo"/>
    <property type="match status" value="1"/>
</dbReference>
<keyword evidence="7 13" id="KW-0449">Lipoprotein</keyword>
<keyword evidence="4 10" id="KW-0472">Membrane</keyword>
<keyword evidence="5" id="KW-0564">Palmitate</keyword>
<keyword evidence="3" id="KW-0732">Signal</keyword>
<evidence type="ECO:0000313" key="13">
    <source>
        <dbReference type="EMBL" id="EHH69072.1"/>
    </source>
</evidence>
<keyword evidence="8 9" id="KW-0131">Cell cycle</keyword>